<feature type="domain" description="YncI copper-binding" evidence="2">
    <location>
        <begin position="24"/>
        <end position="171"/>
    </location>
</feature>
<evidence type="ECO:0000259" key="2">
    <source>
        <dbReference type="Pfam" id="PF07987"/>
    </source>
</evidence>
<dbReference type="InterPro" id="IPR038507">
    <property type="entry name" value="YcnI-like_sf"/>
</dbReference>
<keyword evidence="1" id="KW-0732">Signal</keyword>
<organism evidence="3 4">
    <name type="scientific">Rhizobium giardinii</name>
    <dbReference type="NCBI Taxonomy" id="56731"/>
    <lineage>
        <taxon>Bacteria</taxon>
        <taxon>Pseudomonadati</taxon>
        <taxon>Pseudomonadota</taxon>
        <taxon>Alphaproteobacteria</taxon>
        <taxon>Hyphomicrobiales</taxon>
        <taxon>Rhizobiaceae</taxon>
        <taxon>Rhizobium/Agrobacterium group</taxon>
        <taxon>Rhizobium</taxon>
    </lineage>
</organism>
<proteinExistence type="predicted"/>
<feature type="chain" id="PRO_5031366937" evidence="1">
    <location>
        <begin position="24"/>
        <end position="174"/>
    </location>
</feature>
<dbReference type="EMBL" id="JACHBK010000021">
    <property type="protein sequence ID" value="MBB5539551.1"/>
    <property type="molecule type" value="Genomic_DNA"/>
</dbReference>
<gene>
    <name evidence="3" type="ORF">GGD55_006301</name>
</gene>
<evidence type="ECO:0000313" key="4">
    <source>
        <dbReference type="Proteomes" id="UP000585507"/>
    </source>
</evidence>
<comment type="caution">
    <text evidence="3">The sequence shown here is derived from an EMBL/GenBank/DDBJ whole genome shotgun (WGS) entry which is preliminary data.</text>
</comment>
<dbReference type="InterPro" id="IPR012533">
    <property type="entry name" value="YcnI-copper_dom"/>
</dbReference>
<dbReference type="CDD" id="cd08545">
    <property type="entry name" value="YcnI_like"/>
    <property type="match status" value="1"/>
</dbReference>
<dbReference type="Gene3D" id="2.60.40.2230">
    <property type="entry name" value="Uncharacterised protein YcnI-like PF07987, DUF1775"/>
    <property type="match status" value="1"/>
</dbReference>
<dbReference type="Pfam" id="PF07987">
    <property type="entry name" value="DUF1775"/>
    <property type="match status" value="1"/>
</dbReference>
<name>A0A7W8UHM7_9HYPH</name>
<feature type="signal peptide" evidence="1">
    <location>
        <begin position="1"/>
        <end position="23"/>
    </location>
</feature>
<accession>A0A7W8UHM7</accession>
<dbReference type="AlphaFoldDB" id="A0A7W8UHM7"/>
<protein>
    <submittedName>
        <fullName evidence="3">Uncharacterized protein YcnI</fullName>
    </submittedName>
</protein>
<sequence length="174" mass="18861">MSIIRTSMAALTLAAVCVFPAMAHVSLETNTAKTGANYKAVLRVPHGCDGKSTIAVRVRLPEGVISVKPMPKPGWKIEKTLGEYAKAYEHYGEQETSGVRELTWSGGNLGDDEYDEFVFRAYITDAFKPGQVVAFPVVQECVGGATTRWIEVPAEGKTADDYAHPAPTLTVIEK</sequence>
<evidence type="ECO:0000313" key="3">
    <source>
        <dbReference type="EMBL" id="MBB5539551.1"/>
    </source>
</evidence>
<keyword evidence="4" id="KW-1185">Reference proteome</keyword>
<dbReference type="Proteomes" id="UP000585507">
    <property type="component" value="Unassembled WGS sequence"/>
</dbReference>
<evidence type="ECO:0000256" key="1">
    <source>
        <dbReference type="SAM" id="SignalP"/>
    </source>
</evidence>
<reference evidence="3 4" key="1">
    <citation type="submission" date="2020-08" db="EMBL/GenBank/DDBJ databases">
        <title>Genomic Encyclopedia of Type Strains, Phase IV (KMG-V): Genome sequencing to study the core and pangenomes of soil and plant-associated prokaryotes.</title>
        <authorList>
            <person name="Whitman W."/>
        </authorList>
    </citation>
    <scope>NUCLEOTIDE SEQUENCE [LARGE SCALE GENOMIC DNA]</scope>
    <source>
        <strain evidence="3 4">SEMIA 4084</strain>
    </source>
</reference>